<dbReference type="Pfam" id="PF00445">
    <property type="entry name" value="Ribonuclease_T2"/>
    <property type="match status" value="1"/>
</dbReference>
<feature type="chain" id="PRO_5045837608" evidence="8">
    <location>
        <begin position="23"/>
        <end position="275"/>
    </location>
</feature>
<gene>
    <name evidence="9" type="ORF">HAX54_044316</name>
</gene>
<dbReference type="EMBL" id="JACEIK010000675">
    <property type="protein sequence ID" value="MCD7460736.1"/>
    <property type="molecule type" value="Genomic_DNA"/>
</dbReference>
<accession>A0ABS8SP13</accession>
<dbReference type="PANTHER" id="PTHR11240:SF75">
    <property type="entry name" value="RIBONUCLEASE 3"/>
    <property type="match status" value="1"/>
</dbReference>
<dbReference type="InterPro" id="IPR033697">
    <property type="entry name" value="Ribonuclease_T2_eukaryotic"/>
</dbReference>
<keyword evidence="3" id="KW-0255">Endonuclease</keyword>
<evidence type="ECO:0000256" key="4">
    <source>
        <dbReference type="ARBA" id="ARBA00022801"/>
    </source>
</evidence>
<proteinExistence type="inferred from homology"/>
<comment type="similarity">
    <text evidence="1 7">Belongs to the RNase T2 family.</text>
</comment>
<evidence type="ECO:0000256" key="1">
    <source>
        <dbReference type="ARBA" id="ARBA00007469"/>
    </source>
</evidence>
<keyword evidence="4" id="KW-0378">Hydrolase</keyword>
<dbReference type="InterPro" id="IPR001568">
    <property type="entry name" value="RNase_T2-like"/>
</dbReference>
<dbReference type="Proteomes" id="UP000823775">
    <property type="component" value="Unassembled WGS sequence"/>
</dbReference>
<evidence type="ECO:0000256" key="6">
    <source>
        <dbReference type="ARBA" id="ARBA00023239"/>
    </source>
</evidence>
<dbReference type="PANTHER" id="PTHR11240">
    <property type="entry name" value="RIBONUCLEASE T2"/>
    <property type="match status" value="1"/>
</dbReference>
<protein>
    <submittedName>
        <fullName evidence="9">Uncharacterized protein</fullName>
    </submittedName>
</protein>
<keyword evidence="2" id="KW-0540">Nuclease</keyword>
<evidence type="ECO:0000313" key="9">
    <source>
        <dbReference type="EMBL" id="MCD7460736.1"/>
    </source>
</evidence>
<feature type="signal peptide" evidence="8">
    <location>
        <begin position="1"/>
        <end position="22"/>
    </location>
</feature>
<evidence type="ECO:0000256" key="5">
    <source>
        <dbReference type="ARBA" id="ARBA00023157"/>
    </source>
</evidence>
<reference evidence="9 10" key="1">
    <citation type="journal article" date="2021" name="BMC Genomics">
        <title>Datura genome reveals duplications of psychoactive alkaloid biosynthetic genes and high mutation rate following tissue culture.</title>
        <authorList>
            <person name="Rajewski A."/>
            <person name="Carter-House D."/>
            <person name="Stajich J."/>
            <person name="Litt A."/>
        </authorList>
    </citation>
    <scope>NUCLEOTIDE SEQUENCE [LARGE SCALE GENOMIC DNA]</scope>
    <source>
        <strain evidence="9">AR-01</strain>
    </source>
</reference>
<dbReference type="InterPro" id="IPR033130">
    <property type="entry name" value="RNase_T2_His_AS_2"/>
</dbReference>
<sequence length="275" mass="30559">MPIWTPSMISSIMAYAIHVACSFCNIFVSRGVDERKIQDCTRGIHGNADLGKLWPPAECDQKRSCCYPTTGKPALDFGIHGLWPNYNNGSYPSNCNRTAPYDETQIEDLISSMQENWPTLACPTNNGTRFWSHEWDKHGTCSLSTLDEHSYFKAALTLKEKVNLLSVLEDAGIEPGGFYSLEAIKEAIKNGTGHEAAIQCNKDAFGNNQLYQVYLCVDKYGTDLIDCPILPKRKCNETIEFATFGPETFTKEGSFSALQLSCADSSLTVLHPIDF</sequence>
<comment type="caution">
    <text evidence="9">The sequence shown here is derived from an EMBL/GenBank/DDBJ whole genome shotgun (WGS) entry which is preliminary data.</text>
</comment>
<dbReference type="PROSITE" id="PS00531">
    <property type="entry name" value="RNASE_T2_2"/>
    <property type="match status" value="1"/>
</dbReference>
<keyword evidence="8" id="KW-0732">Signal</keyword>
<dbReference type="InterPro" id="IPR036430">
    <property type="entry name" value="RNase_T2-like_sf"/>
</dbReference>
<keyword evidence="10" id="KW-1185">Reference proteome</keyword>
<dbReference type="PROSITE" id="PS00530">
    <property type="entry name" value="RNASE_T2_1"/>
    <property type="match status" value="1"/>
</dbReference>
<dbReference type="InterPro" id="IPR018188">
    <property type="entry name" value="RNase_T2_His_AS_1"/>
</dbReference>
<evidence type="ECO:0000256" key="7">
    <source>
        <dbReference type="RuleBase" id="RU004328"/>
    </source>
</evidence>
<evidence type="ECO:0000256" key="3">
    <source>
        <dbReference type="ARBA" id="ARBA00022759"/>
    </source>
</evidence>
<keyword evidence="6" id="KW-0456">Lyase</keyword>
<name>A0ABS8SP13_DATST</name>
<dbReference type="Gene3D" id="3.90.730.10">
    <property type="entry name" value="Ribonuclease T2-like"/>
    <property type="match status" value="1"/>
</dbReference>
<keyword evidence="5" id="KW-1015">Disulfide bond</keyword>
<dbReference type="SUPFAM" id="SSF55895">
    <property type="entry name" value="Ribonuclease Rh-like"/>
    <property type="match status" value="1"/>
</dbReference>
<dbReference type="CDD" id="cd01061">
    <property type="entry name" value="RNase_T2_euk"/>
    <property type="match status" value="1"/>
</dbReference>
<evidence type="ECO:0000313" key="10">
    <source>
        <dbReference type="Proteomes" id="UP000823775"/>
    </source>
</evidence>
<organism evidence="9 10">
    <name type="scientific">Datura stramonium</name>
    <name type="common">Jimsonweed</name>
    <name type="synonym">Common thornapple</name>
    <dbReference type="NCBI Taxonomy" id="4076"/>
    <lineage>
        <taxon>Eukaryota</taxon>
        <taxon>Viridiplantae</taxon>
        <taxon>Streptophyta</taxon>
        <taxon>Embryophyta</taxon>
        <taxon>Tracheophyta</taxon>
        <taxon>Spermatophyta</taxon>
        <taxon>Magnoliopsida</taxon>
        <taxon>eudicotyledons</taxon>
        <taxon>Gunneridae</taxon>
        <taxon>Pentapetalae</taxon>
        <taxon>asterids</taxon>
        <taxon>lamiids</taxon>
        <taxon>Solanales</taxon>
        <taxon>Solanaceae</taxon>
        <taxon>Solanoideae</taxon>
        <taxon>Datureae</taxon>
        <taxon>Datura</taxon>
    </lineage>
</organism>
<evidence type="ECO:0000256" key="8">
    <source>
        <dbReference type="SAM" id="SignalP"/>
    </source>
</evidence>
<evidence type="ECO:0000256" key="2">
    <source>
        <dbReference type="ARBA" id="ARBA00022722"/>
    </source>
</evidence>